<keyword evidence="1" id="KW-0472">Membrane</keyword>
<feature type="transmembrane region" description="Helical" evidence="1">
    <location>
        <begin position="97"/>
        <end position="117"/>
    </location>
</feature>
<dbReference type="EMBL" id="CP106877">
    <property type="protein sequence ID" value="WAA13814.1"/>
    <property type="molecule type" value="Genomic_DNA"/>
</dbReference>
<dbReference type="AlphaFoldDB" id="A0A9E8S040"/>
<evidence type="ECO:0000313" key="4">
    <source>
        <dbReference type="Proteomes" id="UP001164726"/>
    </source>
</evidence>
<dbReference type="KEGG" id="fhl:OE105_06865"/>
<evidence type="ECO:0000313" key="3">
    <source>
        <dbReference type="EMBL" id="WAA13814.1"/>
    </source>
</evidence>
<dbReference type="Gene3D" id="2.60.480.10">
    <property type="entry name" value="eubacterium ventriosum atcc domain"/>
    <property type="match status" value="1"/>
</dbReference>
<feature type="domain" description="Stage V sporulation protein AA" evidence="2">
    <location>
        <begin position="3"/>
        <end position="89"/>
    </location>
</feature>
<name>A0A9E8S040_9BACI</name>
<gene>
    <name evidence="3" type="ORF">OE105_06865</name>
</gene>
<accession>A0A9E8S040</accession>
<dbReference type="Pfam" id="PF12164">
    <property type="entry name" value="SporV_AA"/>
    <property type="match status" value="1"/>
</dbReference>
<keyword evidence="1" id="KW-0812">Transmembrane</keyword>
<reference evidence="3" key="1">
    <citation type="submission" date="2022-09" db="EMBL/GenBank/DDBJ databases">
        <title>Complete Genomes of Fervidibacillus albus and Fervidibacillus halotolerans isolated from tidal flat sediments.</title>
        <authorList>
            <person name="Kwon K.K."/>
            <person name="Yang S.-H."/>
            <person name="Park M.J."/>
            <person name="Oh H.-M."/>
        </authorList>
    </citation>
    <scope>NUCLEOTIDE SEQUENCE</scope>
    <source>
        <strain evidence="3">MEBiC13594</strain>
    </source>
</reference>
<proteinExistence type="predicted"/>
<dbReference type="InterPro" id="IPR021997">
    <property type="entry name" value="SporV_AA"/>
</dbReference>
<dbReference type="Proteomes" id="UP001164726">
    <property type="component" value="Chromosome"/>
</dbReference>
<dbReference type="InterPro" id="IPR038548">
    <property type="entry name" value="SporV_AA_N_sf"/>
</dbReference>
<keyword evidence="1" id="KW-1133">Transmembrane helix</keyword>
<evidence type="ECO:0000259" key="2">
    <source>
        <dbReference type="Pfam" id="PF12164"/>
    </source>
</evidence>
<dbReference type="RefSeq" id="WP_275422026.1">
    <property type="nucleotide sequence ID" value="NZ_CP106877.1"/>
</dbReference>
<protein>
    <submittedName>
        <fullName evidence="3">Stage V sporulation protein AA</fullName>
    </submittedName>
</protein>
<sequence length="205" mass="24249">MKNIVYIRMRHRIQVKENHRIRVKDVARIIASKEQTHRLEEIPVYTVTKQDQNTIVIDCMAVISAIRKYEKDLEIQPIGPAQTIVEVIYRIRKPSMILFFLAWLVLFIGSAITIMNFHEDVSMQKVQQKLYFLLTGIKEDKPLIFQIPYSFGLGLGMVLFFNHVFKKRFNEEPSPLEVEMNNYQQAVDQYIIMHENKESVKKIYD</sequence>
<evidence type="ECO:0000256" key="1">
    <source>
        <dbReference type="SAM" id="Phobius"/>
    </source>
</evidence>
<keyword evidence="4" id="KW-1185">Reference proteome</keyword>
<feature type="transmembrane region" description="Helical" evidence="1">
    <location>
        <begin position="143"/>
        <end position="165"/>
    </location>
</feature>
<organism evidence="3 4">
    <name type="scientific">Fervidibacillus halotolerans</name>
    <dbReference type="NCBI Taxonomy" id="2980027"/>
    <lineage>
        <taxon>Bacteria</taxon>
        <taxon>Bacillati</taxon>
        <taxon>Bacillota</taxon>
        <taxon>Bacilli</taxon>
        <taxon>Bacillales</taxon>
        <taxon>Bacillaceae</taxon>
        <taxon>Fervidibacillus</taxon>
    </lineage>
</organism>